<dbReference type="PANTHER" id="PTHR46250:SF17">
    <property type="entry name" value="MYB_SANT-LIKE DOMAIN-CONTAINING PROTEIN"/>
    <property type="match status" value="1"/>
</dbReference>
<dbReference type="Proteomes" id="UP000634136">
    <property type="component" value="Unassembled WGS sequence"/>
</dbReference>
<dbReference type="PANTHER" id="PTHR46250">
    <property type="entry name" value="MYB/SANT-LIKE DNA-BINDING DOMAIN PROTEIN-RELATED"/>
    <property type="match status" value="1"/>
</dbReference>
<proteinExistence type="predicted"/>
<protein>
    <recommendedName>
        <fullName evidence="2">Myb/SANT-like domain-containing protein</fullName>
    </recommendedName>
</protein>
<organism evidence="3 4">
    <name type="scientific">Senna tora</name>
    <dbReference type="NCBI Taxonomy" id="362788"/>
    <lineage>
        <taxon>Eukaryota</taxon>
        <taxon>Viridiplantae</taxon>
        <taxon>Streptophyta</taxon>
        <taxon>Embryophyta</taxon>
        <taxon>Tracheophyta</taxon>
        <taxon>Spermatophyta</taxon>
        <taxon>Magnoliopsida</taxon>
        <taxon>eudicotyledons</taxon>
        <taxon>Gunneridae</taxon>
        <taxon>Pentapetalae</taxon>
        <taxon>rosids</taxon>
        <taxon>fabids</taxon>
        <taxon>Fabales</taxon>
        <taxon>Fabaceae</taxon>
        <taxon>Caesalpinioideae</taxon>
        <taxon>Cassia clade</taxon>
        <taxon>Senna</taxon>
    </lineage>
</organism>
<dbReference type="Pfam" id="PF12776">
    <property type="entry name" value="Myb_DNA-bind_3"/>
    <property type="match status" value="1"/>
</dbReference>
<keyword evidence="4" id="KW-1185">Reference proteome</keyword>
<name>A0A834U0V6_9FABA</name>
<dbReference type="OrthoDB" id="640899at2759"/>
<accession>A0A834U0V6</accession>
<evidence type="ECO:0000256" key="1">
    <source>
        <dbReference type="SAM" id="MobiDB-lite"/>
    </source>
</evidence>
<sequence length="433" mass="48684">MDSQAENADNRSSKHNWSADEDAALVAILVSMKVDQNHMQGSKFCSGYLSVIERKMQEKVPGCRLKGIPHIQSRLKTLGKNWSTVHDMVYGTNTSGFGWDEDRQLVVAEREVWEAYIKSHPDAKQFRYKPFPYLADLTKVWGKDRATGAEARDADDIIEAGDEALDGVDGLGNSGQNQTPPGQHSSDDMTQPPPTECEAASTSRKRKRTSPSNDVVEGFKEITEPFLQRLDKLAEGIDRNTREKELDQKRAGLCQMLAKVDGLTDDELVRAHLRLSGDPAMLVAFFNLEDRFKLRWLQQIIGMHSASDAEILHQMQKCRNSASDAEMQNSADAECMQNFCMHSASDAVQNSADAEFLHQMQNNAFCIRKLIVLQFLPLFLGKLRCRNAFSDAHFCISGRDAEMHFLMHISASLAEMQSIRNMHLCISAPEMHF</sequence>
<evidence type="ECO:0000313" key="3">
    <source>
        <dbReference type="EMBL" id="KAF7830036.1"/>
    </source>
</evidence>
<dbReference type="EMBL" id="JAAIUW010000005">
    <property type="protein sequence ID" value="KAF7830036.1"/>
    <property type="molecule type" value="Genomic_DNA"/>
</dbReference>
<feature type="domain" description="Myb/SANT-like" evidence="2">
    <location>
        <begin position="16"/>
        <end position="116"/>
    </location>
</feature>
<dbReference type="InterPro" id="IPR024752">
    <property type="entry name" value="Myb/SANT-like_dom"/>
</dbReference>
<reference evidence="3" key="1">
    <citation type="submission" date="2020-09" db="EMBL/GenBank/DDBJ databases">
        <title>Genome-Enabled Discovery of Anthraquinone Biosynthesis in Senna tora.</title>
        <authorList>
            <person name="Kang S.-H."/>
            <person name="Pandey R.P."/>
            <person name="Lee C.-M."/>
            <person name="Sim J.-S."/>
            <person name="Jeong J.-T."/>
            <person name="Choi B.-S."/>
            <person name="Jung M."/>
            <person name="Ginzburg D."/>
            <person name="Zhao K."/>
            <person name="Won S.Y."/>
            <person name="Oh T.-J."/>
            <person name="Yu Y."/>
            <person name="Kim N.-H."/>
            <person name="Lee O.R."/>
            <person name="Lee T.-H."/>
            <person name="Bashyal P."/>
            <person name="Kim T.-S."/>
            <person name="Lee W.-H."/>
            <person name="Kawkins C."/>
            <person name="Kim C.-K."/>
            <person name="Kim J.S."/>
            <person name="Ahn B.O."/>
            <person name="Rhee S.Y."/>
            <person name="Sohng J.K."/>
        </authorList>
    </citation>
    <scope>NUCLEOTIDE SEQUENCE</scope>
    <source>
        <tissue evidence="3">Leaf</tissue>
    </source>
</reference>
<feature type="region of interest" description="Disordered" evidence="1">
    <location>
        <begin position="165"/>
        <end position="214"/>
    </location>
</feature>
<evidence type="ECO:0000313" key="4">
    <source>
        <dbReference type="Proteomes" id="UP000634136"/>
    </source>
</evidence>
<gene>
    <name evidence="3" type="ORF">G2W53_012369</name>
</gene>
<dbReference type="AlphaFoldDB" id="A0A834U0V6"/>
<feature type="compositionally biased region" description="Polar residues" evidence="1">
    <location>
        <begin position="174"/>
        <end position="184"/>
    </location>
</feature>
<comment type="caution">
    <text evidence="3">The sequence shown here is derived from an EMBL/GenBank/DDBJ whole genome shotgun (WGS) entry which is preliminary data.</text>
</comment>
<evidence type="ECO:0000259" key="2">
    <source>
        <dbReference type="Pfam" id="PF12776"/>
    </source>
</evidence>